<dbReference type="Gene3D" id="1.20.1250.20">
    <property type="entry name" value="MFS general substrate transporter like domains"/>
    <property type="match status" value="1"/>
</dbReference>
<dbReference type="InterPro" id="IPR036259">
    <property type="entry name" value="MFS_trans_sf"/>
</dbReference>
<evidence type="ECO:0000256" key="2">
    <source>
        <dbReference type="ARBA" id="ARBA00008335"/>
    </source>
</evidence>
<dbReference type="PROSITE" id="PS50850">
    <property type="entry name" value="MFS"/>
    <property type="match status" value="1"/>
</dbReference>
<feature type="transmembrane region" description="Helical" evidence="7">
    <location>
        <begin position="442"/>
        <end position="463"/>
    </location>
</feature>
<feature type="domain" description="Major facilitator superfamily (MFS) profile" evidence="8">
    <location>
        <begin position="287"/>
        <end position="472"/>
    </location>
</feature>
<evidence type="ECO:0000313" key="9">
    <source>
        <dbReference type="EMBL" id="KAJ3559411.1"/>
    </source>
</evidence>
<evidence type="ECO:0000259" key="8">
    <source>
        <dbReference type="PROSITE" id="PS50850"/>
    </source>
</evidence>
<gene>
    <name evidence="9" type="ORF">NP233_g11268</name>
</gene>
<feature type="transmembrane region" description="Helical" evidence="7">
    <location>
        <begin position="386"/>
        <end position="406"/>
    </location>
</feature>
<dbReference type="InterPro" id="IPR011701">
    <property type="entry name" value="MFS"/>
</dbReference>
<dbReference type="InterPro" id="IPR051788">
    <property type="entry name" value="MFS_Transporter"/>
</dbReference>
<accession>A0AAD5VJ84</accession>
<evidence type="ECO:0000256" key="5">
    <source>
        <dbReference type="ARBA" id="ARBA00022989"/>
    </source>
</evidence>
<feature type="transmembrane region" description="Helical" evidence="7">
    <location>
        <begin position="192"/>
        <end position="210"/>
    </location>
</feature>
<dbReference type="PANTHER" id="PTHR23514">
    <property type="entry name" value="BYPASS OF STOP CODON PROTEIN 6"/>
    <property type="match status" value="1"/>
</dbReference>
<feature type="transmembrane region" description="Helical" evidence="7">
    <location>
        <begin position="42"/>
        <end position="62"/>
    </location>
</feature>
<evidence type="ECO:0000256" key="6">
    <source>
        <dbReference type="ARBA" id="ARBA00023136"/>
    </source>
</evidence>
<dbReference type="Pfam" id="PF07690">
    <property type="entry name" value="MFS_1"/>
    <property type="match status" value="1"/>
</dbReference>
<keyword evidence="4 7" id="KW-0812">Transmembrane</keyword>
<feature type="transmembrane region" description="Helical" evidence="7">
    <location>
        <begin position="164"/>
        <end position="186"/>
    </location>
</feature>
<evidence type="ECO:0000256" key="3">
    <source>
        <dbReference type="ARBA" id="ARBA00022448"/>
    </source>
</evidence>
<dbReference type="Proteomes" id="UP001213000">
    <property type="component" value="Unassembled WGS sequence"/>
</dbReference>
<feature type="transmembrane region" description="Helical" evidence="7">
    <location>
        <begin position="322"/>
        <end position="343"/>
    </location>
</feature>
<protein>
    <recommendedName>
        <fullName evidence="8">Major facilitator superfamily (MFS) profile domain-containing protein</fullName>
    </recommendedName>
</protein>
<keyword evidence="10" id="KW-1185">Reference proteome</keyword>
<keyword evidence="3" id="KW-0813">Transport</keyword>
<keyword evidence="5 7" id="KW-1133">Transmembrane helix</keyword>
<evidence type="ECO:0000256" key="1">
    <source>
        <dbReference type="ARBA" id="ARBA00004127"/>
    </source>
</evidence>
<comment type="caution">
    <text evidence="9">The sequence shown here is derived from an EMBL/GenBank/DDBJ whole genome shotgun (WGS) entry which is preliminary data.</text>
</comment>
<dbReference type="SUPFAM" id="SSF103473">
    <property type="entry name" value="MFS general substrate transporter"/>
    <property type="match status" value="1"/>
</dbReference>
<feature type="transmembrane region" description="Helical" evidence="7">
    <location>
        <begin position="413"/>
        <end position="436"/>
    </location>
</feature>
<dbReference type="GO" id="GO:0022857">
    <property type="term" value="F:transmembrane transporter activity"/>
    <property type="evidence" value="ECO:0007669"/>
    <property type="project" value="InterPro"/>
</dbReference>
<comment type="subcellular location">
    <subcellularLocation>
        <location evidence="1">Endomembrane system</location>
        <topology evidence="1">Multi-pass membrane protein</topology>
    </subcellularLocation>
</comment>
<feature type="transmembrane region" description="Helical" evidence="7">
    <location>
        <begin position="128"/>
        <end position="152"/>
    </location>
</feature>
<dbReference type="GO" id="GO:0016020">
    <property type="term" value="C:membrane"/>
    <property type="evidence" value="ECO:0007669"/>
    <property type="project" value="TreeGrafter"/>
</dbReference>
<comment type="similarity">
    <text evidence="2">Belongs to the major facilitator superfamily.</text>
</comment>
<feature type="transmembrane region" description="Helical" evidence="7">
    <location>
        <begin position="355"/>
        <end position="374"/>
    </location>
</feature>
<dbReference type="InterPro" id="IPR020846">
    <property type="entry name" value="MFS_dom"/>
</dbReference>
<reference evidence="9" key="1">
    <citation type="submission" date="2022-07" db="EMBL/GenBank/DDBJ databases">
        <title>Genome Sequence of Leucocoprinus birnbaumii.</title>
        <authorList>
            <person name="Buettner E."/>
        </authorList>
    </citation>
    <scope>NUCLEOTIDE SEQUENCE</scope>
    <source>
        <strain evidence="9">VT141</strain>
    </source>
</reference>
<name>A0AAD5VJ84_9AGAR</name>
<keyword evidence="6 7" id="KW-0472">Membrane</keyword>
<evidence type="ECO:0000313" key="10">
    <source>
        <dbReference type="Proteomes" id="UP001213000"/>
    </source>
</evidence>
<organism evidence="9 10">
    <name type="scientific">Leucocoprinus birnbaumii</name>
    <dbReference type="NCBI Taxonomy" id="56174"/>
    <lineage>
        <taxon>Eukaryota</taxon>
        <taxon>Fungi</taxon>
        <taxon>Dikarya</taxon>
        <taxon>Basidiomycota</taxon>
        <taxon>Agaricomycotina</taxon>
        <taxon>Agaricomycetes</taxon>
        <taxon>Agaricomycetidae</taxon>
        <taxon>Agaricales</taxon>
        <taxon>Agaricineae</taxon>
        <taxon>Agaricaceae</taxon>
        <taxon>Leucocoprinus</taxon>
    </lineage>
</organism>
<sequence>MRWRLAAGYFAFFMCGWGDGITGTVLPFFMADFHVSFTMSSLLFTGTTAGFLSGTFLVEVIMKALARTPTSGERSAWIPYLTPTPARKSQNGSAVRESFLQAQHLSLVLSSLMHASFFVMMGSTRGYVTIFCAYVVAAFARAILCATLNLYFNTVMPQSLGYSYGLWSFGGVISPLICQTLVGAGIPWKQFYYGSLVLSAFNTGFLTLTFRPTTKEWIRECNKVKKKNAALTRKNTGTTISTLDGKLDVGPSDSHIPQEVQEPSLGMPRAAKASQSALRRTLSIPMVWAFLIFVLMYYGCETSTQGFIVSYLLGTRHANPKTVGYVASGFWAGISIGRFGWGYFMPKMSFSQNKWLVQASLAIGLIMELLIWFVDSNAANAFFTSVIGLVFGPVYPSALSLATMILPEETHMVSMAFIGAAGSVGSAIFPFIAGIISTSKGVHTVTYITVGLASCVSIMWFFFPSRTPGAMQ</sequence>
<dbReference type="GO" id="GO:0012505">
    <property type="term" value="C:endomembrane system"/>
    <property type="evidence" value="ECO:0007669"/>
    <property type="project" value="UniProtKB-SubCell"/>
</dbReference>
<evidence type="ECO:0000256" key="4">
    <source>
        <dbReference type="ARBA" id="ARBA00022692"/>
    </source>
</evidence>
<dbReference type="EMBL" id="JANIEX010001310">
    <property type="protein sequence ID" value="KAJ3559411.1"/>
    <property type="molecule type" value="Genomic_DNA"/>
</dbReference>
<dbReference type="AlphaFoldDB" id="A0AAD5VJ84"/>
<evidence type="ECO:0000256" key="7">
    <source>
        <dbReference type="SAM" id="Phobius"/>
    </source>
</evidence>
<dbReference type="PANTHER" id="PTHR23514:SF3">
    <property type="entry name" value="BYPASS OF STOP CODON PROTEIN 6"/>
    <property type="match status" value="1"/>
</dbReference>
<proteinExistence type="inferred from homology"/>